<dbReference type="GeneID" id="81389953"/>
<keyword evidence="3" id="KW-1185">Reference proteome</keyword>
<sequence length="319" mass="36484">MRVFWIFALLSLVYAHSPPSRLSDSFGLAQRDKPPVPDKPFQKGTFFYYAGFNKTKTDQDRIKLYESTYKDLLDLLKTVRAQSVPNDIFRIWFTRNDGDVAKEIWKTMEDLITPAAASKRADDKPTTPVAWIIRDDLFFGCEKGGAYSIPYEWVQEEVSQGLQDDKMPANRWMKKEDVIIHICDEALNNFSKNKPTCADVEKRTTMGFSLVDLPSTLFHELIHWPLIGKKALAEHGLDQDLIDDEEKYSAYPAARLAKDSCSDLAVRNPMNHQYYALHLDTKNKCHKTLEAPVKGPIVPYKKLELVKEVVHQPVSMGKA</sequence>
<accession>A0A9W9GAE1</accession>
<evidence type="ECO:0000256" key="1">
    <source>
        <dbReference type="SAM" id="SignalP"/>
    </source>
</evidence>
<dbReference type="Proteomes" id="UP001141434">
    <property type="component" value="Unassembled WGS sequence"/>
</dbReference>
<dbReference type="RefSeq" id="XP_056515635.1">
    <property type="nucleotide sequence ID" value="XM_056650785.1"/>
</dbReference>
<gene>
    <name evidence="2" type="ORF">NUU61_000201</name>
</gene>
<organism evidence="2 3">
    <name type="scientific">Penicillium alfredii</name>
    <dbReference type="NCBI Taxonomy" id="1506179"/>
    <lineage>
        <taxon>Eukaryota</taxon>
        <taxon>Fungi</taxon>
        <taxon>Dikarya</taxon>
        <taxon>Ascomycota</taxon>
        <taxon>Pezizomycotina</taxon>
        <taxon>Eurotiomycetes</taxon>
        <taxon>Eurotiomycetidae</taxon>
        <taxon>Eurotiales</taxon>
        <taxon>Aspergillaceae</taxon>
        <taxon>Penicillium</taxon>
    </lineage>
</organism>
<comment type="caution">
    <text evidence="2">The sequence shown here is derived from an EMBL/GenBank/DDBJ whole genome shotgun (WGS) entry which is preliminary data.</text>
</comment>
<dbReference type="Gene3D" id="3.40.390.10">
    <property type="entry name" value="Collagenase (Catalytic Domain)"/>
    <property type="match status" value="1"/>
</dbReference>
<reference evidence="2" key="2">
    <citation type="journal article" date="2023" name="IMA Fungus">
        <title>Comparative genomic study of the Penicillium genus elucidates a diverse pangenome and 15 lateral gene transfer events.</title>
        <authorList>
            <person name="Petersen C."/>
            <person name="Sorensen T."/>
            <person name="Nielsen M.R."/>
            <person name="Sondergaard T.E."/>
            <person name="Sorensen J.L."/>
            <person name="Fitzpatrick D.A."/>
            <person name="Frisvad J.C."/>
            <person name="Nielsen K.L."/>
        </authorList>
    </citation>
    <scope>NUCLEOTIDE SEQUENCE</scope>
    <source>
        <strain evidence="2">IBT 34128</strain>
    </source>
</reference>
<evidence type="ECO:0000313" key="3">
    <source>
        <dbReference type="Proteomes" id="UP001141434"/>
    </source>
</evidence>
<name>A0A9W9GAE1_9EURO</name>
<proteinExistence type="predicted"/>
<reference evidence="2" key="1">
    <citation type="submission" date="2022-11" db="EMBL/GenBank/DDBJ databases">
        <authorList>
            <person name="Petersen C."/>
        </authorList>
    </citation>
    <scope>NUCLEOTIDE SEQUENCE</scope>
    <source>
        <strain evidence="2">IBT 34128</strain>
    </source>
</reference>
<keyword evidence="1" id="KW-0732">Signal</keyword>
<protein>
    <recommendedName>
        <fullName evidence="4">Peptidase domain-containing protein</fullName>
    </recommendedName>
</protein>
<evidence type="ECO:0000313" key="2">
    <source>
        <dbReference type="EMBL" id="KAJ5114442.1"/>
    </source>
</evidence>
<dbReference type="InterPro" id="IPR024079">
    <property type="entry name" value="MetalloPept_cat_dom_sf"/>
</dbReference>
<feature type="chain" id="PRO_5040939807" description="Peptidase domain-containing protein" evidence="1">
    <location>
        <begin position="16"/>
        <end position="319"/>
    </location>
</feature>
<dbReference type="GO" id="GO:0008237">
    <property type="term" value="F:metallopeptidase activity"/>
    <property type="evidence" value="ECO:0007669"/>
    <property type="project" value="InterPro"/>
</dbReference>
<dbReference type="AlphaFoldDB" id="A0A9W9GAE1"/>
<evidence type="ECO:0008006" key="4">
    <source>
        <dbReference type="Google" id="ProtNLM"/>
    </source>
</evidence>
<dbReference type="EMBL" id="JAPMSZ010000001">
    <property type="protein sequence ID" value="KAJ5114442.1"/>
    <property type="molecule type" value="Genomic_DNA"/>
</dbReference>
<feature type="signal peptide" evidence="1">
    <location>
        <begin position="1"/>
        <end position="15"/>
    </location>
</feature>